<evidence type="ECO:0000256" key="3">
    <source>
        <dbReference type="ARBA" id="ARBA00023134"/>
    </source>
</evidence>
<dbReference type="Proteomes" id="UP000315730">
    <property type="component" value="Unassembled WGS sequence"/>
</dbReference>
<dbReference type="SUPFAM" id="SSF52540">
    <property type="entry name" value="P-loop containing nucleoside triphosphate hydrolases"/>
    <property type="match status" value="1"/>
</dbReference>
<organism evidence="8 9">
    <name type="scientific">Kocuria varians</name>
    <name type="common">Micrococcus varians</name>
    <dbReference type="NCBI Taxonomy" id="1272"/>
    <lineage>
        <taxon>Bacteria</taxon>
        <taxon>Bacillati</taxon>
        <taxon>Actinomycetota</taxon>
        <taxon>Actinomycetes</taxon>
        <taxon>Micrococcales</taxon>
        <taxon>Micrococcaceae</taxon>
        <taxon>Kocuria</taxon>
    </lineage>
</organism>
<keyword evidence="1 4" id="KW-0547">Nucleotide-binding</keyword>
<name>A0A4Y4D2L1_KOCVA</name>
<evidence type="ECO:0000256" key="5">
    <source>
        <dbReference type="SAM" id="MobiDB-lite"/>
    </source>
</evidence>
<dbReference type="InterPro" id="IPR005337">
    <property type="entry name" value="RapZ-like"/>
</dbReference>
<evidence type="ECO:0000256" key="1">
    <source>
        <dbReference type="ARBA" id="ARBA00022741"/>
    </source>
</evidence>
<feature type="binding site" evidence="4">
    <location>
        <begin position="39"/>
        <end position="46"/>
    </location>
    <ligand>
        <name>ATP</name>
        <dbReference type="ChEBI" id="CHEBI:30616"/>
    </ligand>
</feature>
<dbReference type="PANTHER" id="PTHR30448:SF0">
    <property type="entry name" value="RNASE ADAPTER PROTEIN RAPZ"/>
    <property type="match status" value="1"/>
</dbReference>
<sequence length="316" mass="34597">MQSADQAVHQPMSTPPPETASPALEPVKPPTAELLIVTGMSGAGRSTAANALEDLGWYVVDNLPPQMLGTLADLASRTPQTLPKLAVVIDVRGKALFNDMRETLAALENSGVEFSVLFLEASDEVLVSRYEHQRRPHPLQGGGRILDGIRAERELLRDLRETADSVLDTSSFNVHALTKAVADMFSTSGPVVLRLTVMSFGFKYGVPADANFVADVRFIPNPHWVPALRPRTGKDREVRDYVFGNDGARTFVDRFVSMLEPVFAGYRNESKHYATIAIGCTGGKHRSVAITEEVARRLGKSPRVTVNIQHRDVGRE</sequence>
<dbReference type="STRING" id="1272.GCA_900014985_00278"/>
<evidence type="ECO:0000259" key="6">
    <source>
        <dbReference type="Pfam" id="PF03668"/>
    </source>
</evidence>
<feature type="region of interest" description="Disordered" evidence="5">
    <location>
        <begin position="1"/>
        <end position="26"/>
    </location>
</feature>
<feature type="binding site" evidence="4">
    <location>
        <begin position="90"/>
        <end position="93"/>
    </location>
    <ligand>
        <name>GTP</name>
        <dbReference type="ChEBI" id="CHEBI:37565"/>
    </ligand>
</feature>
<dbReference type="EMBL" id="BJNW01000005">
    <property type="protein sequence ID" value="GEC98602.1"/>
    <property type="molecule type" value="Genomic_DNA"/>
</dbReference>
<feature type="domain" description="RapZ-like N-terminal" evidence="6">
    <location>
        <begin position="33"/>
        <end position="187"/>
    </location>
</feature>
<evidence type="ECO:0000313" key="9">
    <source>
        <dbReference type="Proteomes" id="UP000315730"/>
    </source>
</evidence>
<dbReference type="PIRSF" id="PIRSF005052">
    <property type="entry name" value="P-loopkin"/>
    <property type="match status" value="1"/>
</dbReference>
<dbReference type="AlphaFoldDB" id="A0A4Y4D2L1"/>
<feature type="domain" description="RapZ C-terminal" evidence="7">
    <location>
        <begin position="194"/>
        <end position="313"/>
    </location>
</feature>
<dbReference type="NCBIfam" id="NF003828">
    <property type="entry name" value="PRK05416.1"/>
    <property type="match status" value="1"/>
</dbReference>
<proteinExistence type="inferred from homology"/>
<dbReference type="GO" id="GO:0005524">
    <property type="term" value="F:ATP binding"/>
    <property type="evidence" value="ECO:0007669"/>
    <property type="project" value="UniProtKB-UniRule"/>
</dbReference>
<dbReference type="Pfam" id="PF03668">
    <property type="entry name" value="RapZ-like_N"/>
    <property type="match status" value="1"/>
</dbReference>
<keyword evidence="9" id="KW-1185">Reference proteome</keyword>
<evidence type="ECO:0000259" key="7">
    <source>
        <dbReference type="Pfam" id="PF22740"/>
    </source>
</evidence>
<dbReference type="InterPro" id="IPR053930">
    <property type="entry name" value="RapZ-like_N"/>
</dbReference>
<dbReference type="GO" id="GO:0005525">
    <property type="term" value="F:GTP binding"/>
    <property type="evidence" value="ECO:0007669"/>
    <property type="project" value="UniProtKB-UniRule"/>
</dbReference>
<evidence type="ECO:0000256" key="4">
    <source>
        <dbReference type="HAMAP-Rule" id="MF_00636"/>
    </source>
</evidence>
<protein>
    <submittedName>
        <fullName evidence="8">Nucleotide-binding protein</fullName>
    </submittedName>
</protein>
<dbReference type="Pfam" id="PF22740">
    <property type="entry name" value="PapZ_C"/>
    <property type="match status" value="1"/>
</dbReference>
<evidence type="ECO:0000313" key="8">
    <source>
        <dbReference type="EMBL" id="GEC98602.1"/>
    </source>
</evidence>
<keyword evidence="2 4" id="KW-0067">ATP-binding</keyword>
<accession>A0A4Y4D2L1</accession>
<dbReference type="InterPro" id="IPR027417">
    <property type="entry name" value="P-loop_NTPase"/>
</dbReference>
<evidence type="ECO:0000256" key="2">
    <source>
        <dbReference type="ARBA" id="ARBA00022840"/>
    </source>
</evidence>
<gene>
    <name evidence="8" type="ORF">KVA01_07570</name>
</gene>
<comment type="caution">
    <text evidence="8">The sequence shown here is derived from an EMBL/GenBank/DDBJ whole genome shotgun (WGS) entry which is preliminary data.</text>
</comment>
<dbReference type="HAMAP" id="MF_00636">
    <property type="entry name" value="RapZ_like"/>
    <property type="match status" value="1"/>
</dbReference>
<reference evidence="8 9" key="1">
    <citation type="submission" date="2019-06" db="EMBL/GenBank/DDBJ databases">
        <title>Whole genome shotgun sequence of Kocuria varians NBRC 15358.</title>
        <authorList>
            <person name="Hosoyama A."/>
            <person name="Uohara A."/>
            <person name="Ohji S."/>
            <person name="Ichikawa N."/>
        </authorList>
    </citation>
    <scope>NUCLEOTIDE SEQUENCE [LARGE SCALE GENOMIC DNA]</scope>
    <source>
        <strain evidence="8 9">NBRC 15358</strain>
    </source>
</reference>
<dbReference type="InterPro" id="IPR053931">
    <property type="entry name" value="RapZ_C"/>
</dbReference>
<keyword evidence="3 4" id="KW-0342">GTP-binding</keyword>
<dbReference type="Gene3D" id="3.40.50.300">
    <property type="entry name" value="P-loop containing nucleotide triphosphate hydrolases"/>
    <property type="match status" value="1"/>
</dbReference>
<dbReference type="PANTHER" id="PTHR30448">
    <property type="entry name" value="RNASE ADAPTER PROTEIN RAPZ"/>
    <property type="match status" value="1"/>
</dbReference>